<dbReference type="AlphaFoldDB" id="A0A1X4KX89"/>
<protein>
    <submittedName>
        <fullName evidence="1">IS3 family transposase</fullName>
    </submittedName>
</protein>
<dbReference type="InterPro" id="IPR012337">
    <property type="entry name" value="RNaseH-like_sf"/>
</dbReference>
<evidence type="ECO:0000313" key="1">
    <source>
        <dbReference type="EMBL" id="CAB0621384.1"/>
    </source>
</evidence>
<dbReference type="PROSITE" id="PS50994">
    <property type="entry name" value="INTEGRASE"/>
    <property type="match status" value="1"/>
</dbReference>
<dbReference type="GO" id="GO:0003676">
    <property type="term" value="F:nucleic acid binding"/>
    <property type="evidence" value="ECO:0007669"/>
    <property type="project" value="InterPro"/>
</dbReference>
<accession>A0A1X4KX89</accession>
<comment type="caution">
    <text evidence="1">The sequence shown here is derived from an EMBL/GenBank/DDBJ whole genome shotgun (WGS) entry which is preliminary data.</text>
</comment>
<dbReference type="GO" id="GO:0015074">
    <property type="term" value="P:DNA integration"/>
    <property type="evidence" value="ECO:0007669"/>
    <property type="project" value="InterPro"/>
</dbReference>
<dbReference type="RefSeq" id="WP_070808259.1">
    <property type="nucleotide sequence ID" value="NZ_MLBL02000016.1"/>
</dbReference>
<dbReference type="InterPro" id="IPR036397">
    <property type="entry name" value="RNaseH_sf"/>
</dbReference>
<evidence type="ECO:0000313" key="2">
    <source>
        <dbReference type="Proteomes" id="UP000480222"/>
    </source>
</evidence>
<dbReference type="SUPFAM" id="SSF53098">
    <property type="entry name" value="Ribonuclease H-like"/>
    <property type="match status" value="1"/>
</dbReference>
<name>A0A1X4KX89_CORDP</name>
<dbReference type="EMBL" id="CADDAV010000029">
    <property type="protein sequence ID" value="CAB0621384.1"/>
    <property type="molecule type" value="Genomic_DNA"/>
</dbReference>
<sequence>MNNYNQFKTTVLQPPIESKQYVSVAYTTRLEQEGIDLSVGTVGDSYDNALAETVNGLYKTELIYQRRSWDSLADVELATMHWVYWWNNKRYHDALGLKTPAQVEAAYYANRPELVQV</sequence>
<dbReference type="Proteomes" id="UP000480222">
    <property type="component" value="Unassembled WGS sequence"/>
</dbReference>
<dbReference type="PANTHER" id="PTHR46889">
    <property type="entry name" value="TRANSPOSASE INSF FOR INSERTION SEQUENCE IS3B-RELATED"/>
    <property type="match status" value="1"/>
</dbReference>
<dbReference type="Gene3D" id="3.30.420.10">
    <property type="entry name" value="Ribonuclease H-like superfamily/Ribonuclease H"/>
    <property type="match status" value="1"/>
</dbReference>
<dbReference type="InterPro" id="IPR050900">
    <property type="entry name" value="Transposase_IS3/IS150/IS904"/>
</dbReference>
<dbReference type="Pfam" id="PF13683">
    <property type="entry name" value="rve_3"/>
    <property type="match status" value="1"/>
</dbReference>
<dbReference type="PANTHER" id="PTHR46889:SF4">
    <property type="entry name" value="TRANSPOSASE INSO FOR INSERTION SEQUENCE ELEMENT IS911B-RELATED"/>
    <property type="match status" value="1"/>
</dbReference>
<organism evidence="1 2">
    <name type="scientific">Corynebacterium diphtheriae</name>
    <dbReference type="NCBI Taxonomy" id="1717"/>
    <lineage>
        <taxon>Bacteria</taxon>
        <taxon>Bacillati</taxon>
        <taxon>Actinomycetota</taxon>
        <taxon>Actinomycetes</taxon>
        <taxon>Mycobacteriales</taxon>
        <taxon>Corynebacteriaceae</taxon>
        <taxon>Corynebacterium</taxon>
    </lineage>
</organism>
<dbReference type="InterPro" id="IPR001584">
    <property type="entry name" value="Integrase_cat-core"/>
</dbReference>
<proteinExistence type="predicted"/>
<gene>
    <name evidence="1" type="ORF">CIP107547_02287</name>
</gene>
<reference evidence="1 2" key="1">
    <citation type="submission" date="2020-02" db="EMBL/GenBank/DDBJ databases">
        <authorList>
            <person name="Brisse S."/>
        </authorList>
    </citation>
    <scope>NUCLEOTIDE SEQUENCE [LARGE SCALE GENOMIC DNA]</scope>
    <source>
        <strain evidence="1">CIP107547</strain>
    </source>
</reference>